<organism evidence="3 4">
    <name type="scientific">Acer negundo</name>
    <name type="common">Box elder</name>
    <dbReference type="NCBI Taxonomy" id="4023"/>
    <lineage>
        <taxon>Eukaryota</taxon>
        <taxon>Viridiplantae</taxon>
        <taxon>Streptophyta</taxon>
        <taxon>Embryophyta</taxon>
        <taxon>Tracheophyta</taxon>
        <taxon>Spermatophyta</taxon>
        <taxon>Magnoliopsida</taxon>
        <taxon>eudicotyledons</taxon>
        <taxon>Gunneridae</taxon>
        <taxon>Pentapetalae</taxon>
        <taxon>rosids</taxon>
        <taxon>malvids</taxon>
        <taxon>Sapindales</taxon>
        <taxon>Sapindaceae</taxon>
        <taxon>Hippocastanoideae</taxon>
        <taxon>Acereae</taxon>
        <taxon>Acer</taxon>
    </lineage>
</organism>
<dbReference type="Pfam" id="PF20431">
    <property type="entry name" value="E_motif"/>
    <property type="match status" value="1"/>
</dbReference>
<dbReference type="InterPro" id="IPR002885">
    <property type="entry name" value="PPR_rpt"/>
</dbReference>
<comment type="caution">
    <text evidence="3">The sequence shown here is derived from an EMBL/GenBank/DDBJ whole genome shotgun (WGS) entry which is preliminary data.</text>
</comment>
<feature type="repeat" description="PPR" evidence="2">
    <location>
        <begin position="447"/>
        <end position="481"/>
    </location>
</feature>
<protein>
    <recommendedName>
        <fullName evidence="5">Pentatricopeptide repeat-containing protein</fullName>
    </recommendedName>
</protein>
<dbReference type="PANTHER" id="PTHR47926:SF347">
    <property type="entry name" value="PENTATRICOPEPTIDE REPEAT-CONTAINING PROTEIN"/>
    <property type="match status" value="1"/>
</dbReference>
<dbReference type="FunFam" id="1.25.40.10:FF:000090">
    <property type="entry name" value="Pentatricopeptide repeat-containing protein, chloroplastic"/>
    <property type="match status" value="1"/>
</dbReference>
<reference evidence="3" key="2">
    <citation type="submission" date="2023-02" db="EMBL/GenBank/DDBJ databases">
        <authorList>
            <person name="Swenson N.G."/>
            <person name="Wegrzyn J.L."/>
            <person name="Mcevoy S.L."/>
        </authorList>
    </citation>
    <scope>NUCLEOTIDE SEQUENCE</scope>
    <source>
        <strain evidence="3">91603</strain>
        <tissue evidence="3">Leaf</tissue>
    </source>
</reference>
<reference evidence="3" key="1">
    <citation type="journal article" date="2022" name="Plant J.">
        <title>Strategies of tolerance reflected in two North American maple genomes.</title>
        <authorList>
            <person name="McEvoy S.L."/>
            <person name="Sezen U.U."/>
            <person name="Trouern-Trend A."/>
            <person name="McMahon S.M."/>
            <person name="Schaberg P.G."/>
            <person name="Yang J."/>
            <person name="Wegrzyn J.L."/>
            <person name="Swenson N.G."/>
        </authorList>
    </citation>
    <scope>NUCLEOTIDE SEQUENCE</scope>
    <source>
        <strain evidence="3">91603</strain>
    </source>
</reference>
<dbReference type="InterPro" id="IPR011990">
    <property type="entry name" value="TPR-like_helical_dom_sf"/>
</dbReference>
<feature type="repeat" description="PPR" evidence="2">
    <location>
        <begin position="346"/>
        <end position="380"/>
    </location>
</feature>
<evidence type="ECO:0000256" key="2">
    <source>
        <dbReference type="PROSITE-ProRule" id="PRU00708"/>
    </source>
</evidence>
<dbReference type="GO" id="GO:0003723">
    <property type="term" value="F:RNA binding"/>
    <property type="evidence" value="ECO:0007669"/>
    <property type="project" value="InterPro"/>
</dbReference>
<dbReference type="Pfam" id="PF01535">
    <property type="entry name" value="PPR"/>
    <property type="match status" value="6"/>
</dbReference>
<keyword evidence="4" id="KW-1185">Reference proteome</keyword>
<dbReference type="AlphaFoldDB" id="A0AAD5ICP4"/>
<evidence type="ECO:0000313" key="3">
    <source>
        <dbReference type="EMBL" id="KAI9159933.1"/>
    </source>
</evidence>
<dbReference type="NCBIfam" id="TIGR00756">
    <property type="entry name" value="PPR"/>
    <property type="match status" value="3"/>
</dbReference>
<dbReference type="SUPFAM" id="SSF48452">
    <property type="entry name" value="TPR-like"/>
    <property type="match status" value="1"/>
</dbReference>
<evidence type="ECO:0000256" key="1">
    <source>
        <dbReference type="ARBA" id="ARBA00022737"/>
    </source>
</evidence>
<sequence>MEVDQEDAAAIDNKITFPQLNFIVLESLPNFTSFYQGSNNNTMFLELNKVRLKDLPKLTTFCNFNTGDLIELLSLSELWIENCPNMKTFISNSTSRDMPAGSEKSEEMNSEENLLMQPLFGDKSGEMIVTSGCEETIVVAEIDYSAIELQRYNLPLERQRRRDVYEFIDISEAEPKETQLGVSPSRFTFSSVLAACARIPAFVEGKQVHAKVVQLGFLQNKFVLTALLDMYAKCGFVMEARRVFDVMDDNDKDVTACTAMICGYTKMGMMDDAQRLFDVMKEQNVISWSAMVAGYANCGDMRAAKELYDWMIEKNSVTWVAMVAGYGKCGDVSEAKSVFDGILEPDASCWAAMVVCYAQNGYAKESIEMYKAMREGNVRISEVAMVGAISACTQLGDIEMAAILDKHVEDGCCDRTQFVSNALVHMHAKCGCLEQARREFDRMKDRDIVSYSAMITALANHGKSEEALHTFLKMKEEGIKPNQVTFIGVLNACSQGGLVEEGLEHFQLMTRNLGIKPLLEHLTCMVDLLGKAGQLEKAYGVIMEYTNAVDGGVWGALLGACKVHGNAELGEIAARHLFEIEPDDAGNYVVLANIYASVGKWKDAERVRLMMKERRKRKTPGLSWISSLR</sequence>
<gene>
    <name evidence="3" type="ORF">LWI28_003432</name>
</gene>
<dbReference type="Pfam" id="PF13041">
    <property type="entry name" value="PPR_2"/>
    <property type="match status" value="1"/>
</dbReference>
<dbReference type="InterPro" id="IPR046848">
    <property type="entry name" value="E_motif"/>
</dbReference>
<keyword evidence="1" id="KW-0677">Repeat</keyword>
<feature type="repeat" description="PPR" evidence="2">
    <location>
        <begin position="253"/>
        <end position="287"/>
    </location>
</feature>
<proteinExistence type="predicted"/>
<evidence type="ECO:0000313" key="4">
    <source>
        <dbReference type="Proteomes" id="UP001064489"/>
    </source>
</evidence>
<evidence type="ECO:0008006" key="5">
    <source>
        <dbReference type="Google" id="ProtNLM"/>
    </source>
</evidence>
<accession>A0AAD5ICP4</accession>
<dbReference type="Proteomes" id="UP001064489">
    <property type="component" value="Chromosome 2"/>
</dbReference>
<dbReference type="EMBL" id="JAJSOW010000106">
    <property type="protein sequence ID" value="KAI9159933.1"/>
    <property type="molecule type" value="Genomic_DNA"/>
</dbReference>
<dbReference type="GO" id="GO:0009451">
    <property type="term" value="P:RNA modification"/>
    <property type="evidence" value="ECO:0007669"/>
    <property type="project" value="InterPro"/>
</dbReference>
<dbReference type="Gene3D" id="1.25.40.10">
    <property type="entry name" value="Tetratricopeptide repeat domain"/>
    <property type="match status" value="3"/>
</dbReference>
<dbReference type="PANTHER" id="PTHR47926">
    <property type="entry name" value="PENTATRICOPEPTIDE REPEAT-CONTAINING PROTEIN"/>
    <property type="match status" value="1"/>
</dbReference>
<dbReference type="PROSITE" id="PS51375">
    <property type="entry name" value="PPR"/>
    <property type="match status" value="4"/>
</dbReference>
<dbReference type="InterPro" id="IPR046960">
    <property type="entry name" value="PPR_At4g14850-like_plant"/>
</dbReference>
<name>A0AAD5ICP4_ACENE</name>
<feature type="repeat" description="PPR" evidence="2">
    <location>
        <begin position="315"/>
        <end position="345"/>
    </location>
</feature>